<sequence>WTVRRGSERTSTNTGWGTRRATGTGGPGSPTARWWPPTGPQPASCCRRRWPRSRPGRLCRWRPCRCRSSPATSTPSSARPTRRSSSGRSSRRT</sequence>
<evidence type="ECO:0000256" key="1">
    <source>
        <dbReference type="SAM" id="MobiDB-lite"/>
    </source>
</evidence>
<feature type="compositionally biased region" description="Low complexity" evidence="1">
    <location>
        <begin position="12"/>
        <end position="22"/>
    </location>
</feature>
<protein>
    <submittedName>
        <fullName evidence="2">Uncharacterized protein</fullName>
    </submittedName>
</protein>
<feature type="region of interest" description="Disordered" evidence="1">
    <location>
        <begin position="1"/>
        <end position="93"/>
    </location>
</feature>
<feature type="compositionally biased region" description="Low complexity" evidence="1">
    <location>
        <begin position="66"/>
        <end position="93"/>
    </location>
</feature>
<organism evidence="2">
    <name type="scientific">uncultured Thermomicrobiales bacterium</name>
    <dbReference type="NCBI Taxonomy" id="1645740"/>
    <lineage>
        <taxon>Bacteria</taxon>
        <taxon>Pseudomonadati</taxon>
        <taxon>Thermomicrobiota</taxon>
        <taxon>Thermomicrobia</taxon>
        <taxon>Thermomicrobiales</taxon>
        <taxon>environmental samples</taxon>
    </lineage>
</organism>
<feature type="non-terminal residue" evidence="2">
    <location>
        <position position="93"/>
    </location>
</feature>
<dbReference type="EMBL" id="CADCWF010000376">
    <property type="protein sequence ID" value="CAA9585172.1"/>
    <property type="molecule type" value="Genomic_DNA"/>
</dbReference>
<accession>A0A6J4VTT8</accession>
<gene>
    <name evidence="2" type="ORF">AVDCRST_MAG59-5382</name>
</gene>
<evidence type="ECO:0000313" key="2">
    <source>
        <dbReference type="EMBL" id="CAA9585172.1"/>
    </source>
</evidence>
<feature type="compositionally biased region" description="Basic residues" evidence="1">
    <location>
        <begin position="46"/>
        <end position="65"/>
    </location>
</feature>
<proteinExistence type="predicted"/>
<reference evidence="2" key="1">
    <citation type="submission" date="2020-02" db="EMBL/GenBank/DDBJ databases">
        <authorList>
            <person name="Meier V. D."/>
        </authorList>
    </citation>
    <scope>NUCLEOTIDE SEQUENCE</scope>
    <source>
        <strain evidence="2">AVDCRST_MAG59</strain>
    </source>
</reference>
<name>A0A6J4VTT8_9BACT</name>
<feature type="non-terminal residue" evidence="2">
    <location>
        <position position="1"/>
    </location>
</feature>
<dbReference type="AlphaFoldDB" id="A0A6J4VTT8"/>